<feature type="region of interest" description="Disordered" evidence="1">
    <location>
        <begin position="1"/>
        <end position="39"/>
    </location>
</feature>
<name>A0A1Q9C5M1_SYMMI</name>
<reference evidence="2 3" key="1">
    <citation type="submission" date="2016-02" db="EMBL/GenBank/DDBJ databases">
        <title>Genome analysis of coral dinoflagellate symbionts highlights evolutionary adaptations to a symbiotic lifestyle.</title>
        <authorList>
            <person name="Aranda M."/>
            <person name="Li Y."/>
            <person name="Liew Y.J."/>
            <person name="Baumgarten S."/>
            <person name="Simakov O."/>
            <person name="Wilson M."/>
            <person name="Piel J."/>
            <person name="Ashoor H."/>
            <person name="Bougouffa S."/>
            <person name="Bajic V.B."/>
            <person name="Ryu T."/>
            <person name="Ravasi T."/>
            <person name="Bayer T."/>
            <person name="Micklem G."/>
            <person name="Kim H."/>
            <person name="Bhak J."/>
            <person name="Lajeunesse T.C."/>
            <person name="Voolstra C.R."/>
        </authorList>
    </citation>
    <scope>NUCLEOTIDE SEQUENCE [LARGE SCALE GENOMIC DNA]</scope>
    <source>
        <strain evidence="2 3">CCMP2467</strain>
    </source>
</reference>
<accession>A0A1Q9C5M1</accession>
<evidence type="ECO:0000313" key="3">
    <source>
        <dbReference type="Proteomes" id="UP000186817"/>
    </source>
</evidence>
<dbReference type="OrthoDB" id="10513392at2759"/>
<dbReference type="Proteomes" id="UP000186817">
    <property type="component" value="Unassembled WGS sequence"/>
</dbReference>
<evidence type="ECO:0000256" key="1">
    <source>
        <dbReference type="SAM" id="MobiDB-lite"/>
    </source>
</evidence>
<gene>
    <name evidence="2" type="ORF">AK812_SmicGene41628</name>
</gene>
<evidence type="ECO:0000313" key="2">
    <source>
        <dbReference type="EMBL" id="OLP78222.1"/>
    </source>
</evidence>
<feature type="compositionally biased region" description="Polar residues" evidence="1">
    <location>
        <begin position="1"/>
        <end position="11"/>
    </location>
</feature>
<keyword evidence="3" id="KW-1185">Reference proteome</keyword>
<dbReference type="EMBL" id="LSRX01001644">
    <property type="protein sequence ID" value="OLP78222.1"/>
    <property type="molecule type" value="Genomic_DNA"/>
</dbReference>
<feature type="region of interest" description="Disordered" evidence="1">
    <location>
        <begin position="81"/>
        <end position="113"/>
    </location>
</feature>
<sequence length="173" mass="18364">MPVPSVKQSNALLHPPPLSLEAADGATAEPPPVKNGSTDDLAASAIEQKLRERLLQLHNELRRALDESWMKLIDSVESDLHQAYGGSDGKLSPWLSAEEKEPGHPGTASRASEMSIDLSQTSLDASVVSGSLTGKVAASAVHGAPVADARCAHIPEWYHDLYVGVADQQDQSL</sequence>
<organism evidence="2 3">
    <name type="scientific">Symbiodinium microadriaticum</name>
    <name type="common">Dinoflagellate</name>
    <name type="synonym">Zooxanthella microadriatica</name>
    <dbReference type="NCBI Taxonomy" id="2951"/>
    <lineage>
        <taxon>Eukaryota</taxon>
        <taxon>Sar</taxon>
        <taxon>Alveolata</taxon>
        <taxon>Dinophyceae</taxon>
        <taxon>Suessiales</taxon>
        <taxon>Symbiodiniaceae</taxon>
        <taxon>Symbiodinium</taxon>
    </lineage>
</organism>
<proteinExistence type="predicted"/>
<protein>
    <submittedName>
        <fullName evidence="2">Uncharacterized protein</fullName>
    </submittedName>
</protein>
<dbReference type="AlphaFoldDB" id="A0A1Q9C5M1"/>
<comment type="caution">
    <text evidence="2">The sequence shown here is derived from an EMBL/GenBank/DDBJ whole genome shotgun (WGS) entry which is preliminary data.</text>
</comment>